<name>A0A0E4BKL7_9BRAD</name>
<reference evidence="1 2" key="1">
    <citation type="submission" date="2014-11" db="EMBL/GenBank/DDBJ databases">
        <title>Symbiosis island explosion on the genome of extra-slow-growing strains of soybean bradyrhizobia with massive insertion sequences.</title>
        <authorList>
            <person name="Iida T."/>
            <person name="Minamisawa K."/>
        </authorList>
    </citation>
    <scope>NUCLEOTIDE SEQUENCE [LARGE SCALE GENOMIC DNA]</scope>
    <source>
        <strain evidence="1 2">NK6</strain>
    </source>
</reference>
<protein>
    <submittedName>
        <fullName evidence="1">Uncharacterized protein</fullName>
    </submittedName>
</protein>
<accession>A0A0E4BKL7</accession>
<evidence type="ECO:0000313" key="2">
    <source>
        <dbReference type="Proteomes" id="UP000063308"/>
    </source>
</evidence>
<dbReference type="AlphaFoldDB" id="A0A0E4BKL7"/>
<evidence type="ECO:0000313" key="1">
    <source>
        <dbReference type="EMBL" id="BAR54552.1"/>
    </source>
</evidence>
<proteinExistence type="predicted"/>
<sequence length="61" mass="7378">MHSRRGREINGLRIIRIRLTRRARHRHDGIIGKRPPTIDRGPHPRQVRTIHSRLALRHRRN</sequence>
<gene>
    <name evidence="1" type="ORF">NK6_1368</name>
</gene>
<dbReference type="EMBL" id="AP014685">
    <property type="protein sequence ID" value="BAR54552.1"/>
    <property type="molecule type" value="Genomic_DNA"/>
</dbReference>
<organism evidence="1 2">
    <name type="scientific">Bradyrhizobium diazoefficiens</name>
    <dbReference type="NCBI Taxonomy" id="1355477"/>
    <lineage>
        <taxon>Bacteria</taxon>
        <taxon>Pseudomonadati</taxon>
        <taxon>Pseudomonadota</taxon>
        <taxon>Alphaproteobacteria</taxon>
        <taxon>Hyphomicrobiales</taxon>
        <taxon>Nitrobacteraceae</taxon>
        <taxon>Bradyrhizobium</taxon>
    </lineage>
</organism>
<dbReference type="Proteomes" id="UP000063308">
    <property type="component" value="Chromosome"/>
</dbReference>